<evidence type="ECO:0000313" key="4">
    <source>
        <dbReference type="Proteomes" id="UP000315017"/>
    </source>
</evidence>
<proteinExistence type="predicted"/>
<gene>
    <name evidence="3" type="ORF">ETAA8_14290</name>
</gene>
<organism evidence="3 4">
    <name type="scientific">Anatilimnocola aggregata</name>
    <dbReference type="NCBI Taxonomy" id="2528021"/>
    <lineage>
        <taxon>Bacteria</taxon>
        <taxon>Pseudomonadati</taxon>
        <taxon>Planctomycetota</taxon>
        <taxon>Planctomycetia</taxon>
        <taxon>Pirellulales</taxon>
        <taxon>Pirellulaceae</taxon>
        <taxon>Anatilimnocola</taxon>
    </lineage>
</organism>
<accession>A0A517Y825</accession>
<feature type="domain" description="Plasmid pRiA4b Orf3-like" evidence="2">
    <location>
        <begin position="32"/>
        <end position="203"/>
    </location>
</feature>
<evidence type="ECO:0000313" key="3">
    <source>
        <dbReference type="EMBL" id="QDU26351.1"/>
    </source>
</evidence>
<dbReference type="Pfam" id="PF07929">
    <property type="entry name" value="PRiA4_ORF3"/>
    <property type="match status" value="1"/>
</dbReference>
<sequence>MEKKKSTKSRVTSRTQRKKLPASGDEPAGKTVYQFKITLRGIKPAIWRRIQVENCTLERLHEHIQMAMGWTNSHLHQFEIAGRYCGDPDLLEDLFEELDFLDSTQTLISQILPPTKKKFAFKYEYDFGDGWEHEILYEGSVLAEAANKYPVCLAGERACPPEDVGGIWGYQNFLAARADPKHEEHEEMMDWYGQEYSPEIFDAATATQRMNQSYPEWRIM</sequence>
<dbReference type="EMBL" id="CP036274">
    <property type="protein sequence ID" value="QDU26351.1"/>
    <property type="molecule type" value="Genomic_DNA"/>
</dbReference>
<evidence type="ECO:0000256" key="1">
    <source>
        <dbReference type="SAM" id="MobiDB-lite"/>
    </source>
</evidence>
<dbReference type="InterPro" id="IPR024047">
    <property type="entry name" value="MM3350-like_sf"/>
</dbReference>
<dbReference type="PANTHER" id="PTHR41878">
    <property type="entry name" value="LEXA REPRESSOR-RELATED"/>
    <property type="match status" value="1"/>
</dbReference>
<feature type="region of interest" description="Disordered" evidence="1">
    <location>
        <begin position="1"/>
        <end position="27"/>
    </location>
</feature>
<dbReference type="Gene3D" id="3.10.290.30">
    <property type="entry name" value="MM3350-like"/>
    <property type="match status" value="1"/>
</dbReference>
<keyword evidence="4" id="KW-1185">Reference proteome</keyword>
<dbReference type="InterPro" id="IPR012912">
    <property type="entry name" value="Plasmid_pRiA4b_Orf3-like"/>
</dbReference>
<dbReference type="KEGG" id="aagg:ETAA8_14290"/>
<dbReference type="SUPFAM" id="SSF159941">
    <property type="entry name" value="MM3350-like"/>
    <property type="match status" value="1"/>
</dbReference>
<evidence type="ECO:0000259" key="2">
    <source>
        <dbReference type="Pfam" id="PF07929"/>
    </source>
</evidence>
<dbReference type="OrthoDB" id="9801392at2"/>
<name>A0A517Y825_9BACT</name>
<dbReference type="AlphaFoldDB" id="A0A517Y825"/>
<dbReference type="RefSeq" id="WP_145086770.1">
    <property type="nucleotide sequence ID" value="NZ_CP036274.1"/>
</dbReference>
<protein>
    <submittedName>
        <fullName evidence="3">Plasmid pRiA4b ORF-3-like protein</fullName>
    </submittedName>
</protein>
<dbReference type="Proteomes" id="UP000315017">
    <property type="component" value="Chromosome"/>
</dbReference>
<dbReference type="PANTHER" id="PTHR41878:SF1">
    <property type="entry name" value="TNPR PROTEIN"/>
    <property type="match status" value="1"/>
</dbReference>
<reference evidence="3 4" key="1">
    <citation type="submission" date="2019-02" db="EMBL/GenBank/DDBJ databases">
        <title>Deep-cultivation of Planctomycetes and their phenomic and genomic characterization uncovers novel biology.</title>
        <authorList>
            <person name="Wiegand S."/>
            <person name="Jogler M."/>
            <person name="Boedeker C."/>
            <person name="Pinto D."/>
            <person name="Vollmers J."/>
            <person name="Rivas-Marin E."/>
            <person name="Kohn T."/>
            <person name="Peeters S.H."/>
            <person name="Heuer A."/>
            <person name="Rast P."/>
            <person name="Oberbeckmann S."/>
            <person name="Bunk B."/>
            <person name="Jeske O."/>
            <person name="Meyerdierks A."/>
            <person name="Storesund J.E."/>
            <person name="Kallscheuer N."/>
            <person name="Luecker S."/>
            <person name="Lage O.M."/>
            <person name="Pohl T."/>
            <person name="Merkel B.J."/>
            <person name="Hornburger P."/>
            <person name="Mueller R.-W."/>
            <person name="Bruemmer F."/>
            <person name="Labrenz M."/>
            <person name="Spormann A.M."/>
            <person name="Op den Camp H."/>
            <person name="Overmann J."/>
            <person name="Amann R."/>
            <person name="Jetten M.S.M."/>
            <person name="Mascher T."/>
            <person name="Medema M.H."/>
            <person name="Devos D.P."/>
            <person name="Kaster A.-K."/>
            <person name="Ovreas L."/>
            <person name="Rohde M."/>
            <person name="Galperin M.Y."/>
            <person name="Jogler C."/>
        </authorList>
    </citation>
    <scope>NUCLEOTIDE SEQUENCE [LARGE SCALE GENOMIC DNA]</scope>
    <source>
        <strain evidence="3 4">ETA_A8</strain>
    </source>
</reference>